<evidence type="ECO:0000256" key="1">
    <source>
        <dbReference type="ARBA" id="ARBA00001974"/>
    </source>
</evidence>
<dbReference type="InterPro" id="IPR036188">
    <property type="entry name" value="FAD/NAD-bd_sf"/>
</dbReference>
<protein>
    <submittedName>
        <fullName evidence="5">FAD/NAD(P)-binding domain-containing protein</fullName>
    </submittedName>
</protein>
<accession>A0ABR4J197</accession>
<name>A0ABR4J197_9EURO</name>
<keyword evidence="4" id="KW-0274">FAD</keyword>
<dbReference type="SUPFAM" id="SSF51905">
    <property type="entry name" value="FAD/NAD(P)-binding domain"/>
    <property type="match status" value="2"/>
</dbReference>
<dbReference type="Pfam" id="PF13738">
    <property type="entry name" value="Pyr_redox_3"/>
    <property type="match status" value="1"/>
</dbReference>
<comment type="cofactor">
    <cofactor evidence="1">
        <name>FAD</name>
        <dbReference type="ChEBI" id="CHEBI:57692"/>
    </cofactor>
</comment>
<dbReference type="Proteomes" id="UP001610335">
    <property type="component" value="Unassembled WGS sequence"/>
</dbReference>
<reference evidence="5 6" key="1">
    <citation type="submission" date="2024-07" db="EMBL/GenBank/DDBJ databases">
        <title>Section-level genome sequencing and comparative genomics of Aspergillus sections Usti and Cavernicolus.</title>
        <authorList>
            <consortium name="Lawrence Berkeley National Laboratory"/>
            <person name="Nybo J.L."/>
            <person name="Vesth T.C."/>
            <person name="Theobald S."/>
            <person name="Frisvad J.C."/>
            <person name="Larsen T.O."/>
            <person name="Kjaerboelling I."/>
            <person name="Rothschild-Mancinelli K."/>
            <person name="Lyhne E.K."/>
            <person name="Kogle M.E."/>
            <person name="Barry K."/>
            <person name="Clum A."/>
            <person name="Na H."/>
            <person name="Ledsgaard L."/>
            <person name="Lin J."/>
            <person name="Lipzen A."/>
            <person name="Kuo A."/>
            <person name="Riley R."/>
            <person name="Mondo S."/>
            <person name="LaButti K."/>
            <person name="Haridas S."/>
            <person name="Pangalinan J."/>
            <person name="Salamov A.A."/>
            <person name="Simmons B.A."/>
            <person name="Magnuson J.K."/>
            <person name="Chen J."/>
            <person name="Drula E."/>
            <person name="Henrissat B."/>
            <person name="Wiebenga A."/>
            <person name="Lubbers R.J."/>
            <person name="Gomes A.C."/>
            <person name="Makela M.R."/>
            <person name="Stajich J."/>
            <person name="Grigoriev I.V."/>
            <person name="Mortensen U.H."/>
            <person name="De vries R.P."/>
            <person name="Baker S.E."/>
            <person name="Andersen M.R."/>
        </authorList>
    </citation>
    <scope>NUCLEOTIDE SEQUENCE [LARGE SCALE GENOMIC DNA]</scope>
    <source>
        <strain evidence="5 6">CBS 600.67</strain>
    </source>
</reference>
<dbReference type="InterPro" id="IPR051209">
    <property type="entry name" value="FAD-bind_Monooxygenase_sf"/>
</dbReference>
<sequence length="534" mass="61410">MSLPSRPPCRVIIIGGGVSGIAMACRLRRDYNLTDYCIYDRQAGLGGTWWANTYPGCAVDIPGFCYSYSFAPNPDFTQMFPPQAEILNYLSTVVRQYRVDQHFTGSMEWTGASWQEKTHTWLVTLRDIKTGQEFMQECHVLISAVGGLVNPQGLKIPGAETFQGEIIHTARWKDGVDLTNKHVAVIGNGASAAQLVPAIIHKTKSVTQFMRSPHHIVNANNHQIAPEWRFLFRRIPLLLYLVRLVLFLYMEMTWFRFQNNRLGKIGRASVENKSRAYVQDTAPESYWDLLIPTYEFGCRRRIFDRGYLDTLHEHNMRLTNDPISEIKSNSIITASGEEIYVDAILLANGFALTHYNVDLRGRNNKTRTQHWEEYGHKATYKSIAMHGFPNFFYILGPNSGRLYTSTIQIIERSLPLLPTPYSLEVEMVLQVIRPILLKGASSVEVRAGSERKYDTRLHRAIEKTVHSSLCGSYFIDKTTDKNWFVYPWNTFQLWFSTYFGSSRDWEYRKHGAELVSSYSRNYVDVDEDKLMEKV</sequence>
<evidence type="ECO:0000256" key="4">
    <source>
        <dbReference type="ARBA" id="ARBA00022827"/>
    </source>
</evidence>
<evidence type="ECO:0000313" key="5">
    <source>
        <dbReference type="EMBL" id="KAL2833749.1"/>
    </source>
</evidence>
<comment type="similarity">
    <text evidence="2">Belongs to the FAD-binding monooxygenase family.</text>
</comment>
<dbReference type="Gene3D" id="3.50.50.60">
    <property type="entry name" value="FAD/NAD(P)-binding domain"/>
    <property type="match status" value="2"/>
</dbReference>
<evidence type="ECO:0000256" key="3">
    <source>
        <dbReference type="ARBA" id="ARBA00022630"/>
    </source>
</evidence>
<dbReference type="EMBL" id="JBFXLS010000003">
    <property type="protein sequence ID" value="KAL2833749.1"/>
    <property type="molecule type" value="Genomic_DNA"/>
</dbReference>
<dbReference type="PROSITE" id="PS51257">
    <property type="entry name" value="PROKAR_LIPOPROTEIN"/>
    <property type="match status" value="1"/>
</dbReference>
<dbReference type="PANTHER" id="PTHR42877:SF5">
    <property type="entry name" value="L-ORNITHINE N(5)-MONOOXYGENASE-RELATED"/>
    <property type="match status" value="1"/>
</dbReference>
<evidence type="ECO:0000313" key="6">
    <source>
        <dbReference type="Proteomes" id="UP001610335"/>
    </source>
</evidence>
<organism evidence="5 6">
    <name type="scientific">Aspergillus cavernicola</name>
    <dbReference type="NCBI Taxonomy" id="176166"/>
    <lineage>
        <taxon>Eukaryota</taxon>
        <taxon>Fungi</taxon>
        <taxon>Dikarya</taxon>
        <taxon>Ascomycota</taxon>
        <taxon>Pezizomycotina</taxon>
        <taxon>Eurotiomycetes</taxon>
        <taxon>Eurotiomycetidae</taxon>
        <taxon>Eurotiales</taxon>
        <taxon>Aspergillaceae</taxon>
        <taxon>Aspergillus</taxon>
        <taxon>Aspergillus subgen. Nidulantes</taxon>
    </lineage>
</organism>
<dbReference type="PANTHER" id="PTHR42877">
    <property type="entry name" value="L-ORNITHINE N(5)-MONOOXYGENASE-RELATED"/>
    <property type="match status" value="1"/>
</dbReference>
<proteinExistence type="inferred from homology"/>
<keyword evidence="3" id="KW-0285">Flavoprotein</keyword>
<evidence type="ECO:0000256" key="2">
    <source>
        <dbReference type="ARBA" id="ARBA00010139"/>
    </source>
</evidence>
<keyword evidence="6" id="KW-1185">Reference proteome</keyword>
<gene>
    <name evidence="5" type="ORF">BDW59DRAFT_156551</name>
</gene>
<comment type="caution">
    <text evidence="5">The sequence shown here is derived from an EMBL/GenBank/DDBJ whole genome shotgun (WGS) entry which is preliminary data.</text>
</comment>